<dbReference type="PANTHER" id="PTHR31465">
    <property type="entry name" value="PROTEIN RTA1-RELATED"/>
    <property type="match status" value="1"/>
</dbReference>
<name>A0A409WVB1_PSICY</name>
<dbReference type="PANTHER" id="PTHR31465:SF9">
    <property type="entry name" value="SPHINGOID LONG-CHAIN BASE TRANSPORTER RSB1"/>
    <property type="match status" value="1"/>
</dbReference>
<keyword evidence="2 5" id="KW-0812">Transmembrane</keyword>
<dbReference type="Pfam" id="PF04479">
    <property type="entry name" value="RTA1"/>
    <property type="match status" value="1"/>
</dbReference>
<feature type="transmembrane region" description="Helical" evidence="5">
    <location>
        <begin position="48"/>
        <end position="67"/>
    </location>
</feature>
<protein>
    <recommendedName>
        <fullName evidence="8">RTA1-domain-containing protein</fullName>
    </recommendedName>
</protein>
<dbReference type="AlphaFoldDB" id="A0A409WVB1"/>
<evidence type="ECO:0008006" key="8">
    <source>
        <dbReference type="Google" id="ProtNLM"/>
    </source>
</evidence>
<feature type="transmembrane region" description="Helical" evidence="5">
    <location>
        <begin position="23"/>
        <end position="41"/>
    </location>
</feature>
<evidence type="ECO:0000256" key="4">
    <source>
        <dbReference type="ARBA" id="ARBA00023136"/>
    </source>
</evidence>
<evidence type="ECO:0000256" key="1">
    <source>
        <dbReference type="ARBA" id="ARBA00004141"/>
    </source>
</evidence>
<reference evidence="6 7" key="1">
    <citation type="journal article" date="2018" name="Evol. Lett.">
        <title>Horizontal gene cluster transfer increased hallucinogenic mushroom diversity.</title>
        <authorList>
            <person name="Reynolds H.T."/>
            <person name="Vijayakumar V."/>
            <person name="Gluck-Thaler E."/>
            <person name="Korotkin H.B."/>
            <person name="Matheny P.B."/>
            <person name="Slot J.C."/>
        </authorList>
    </citation>
    <scope>NUCLEOTIDE SEQUENCE [LARGE SCALE GENOMIC DNA]</scope>
    <source>
        <strain evidence="6 7">2631</strain>
    </source>
</reference>
<comment type="subcellular location">
    <subcellularLocation>
        <location evidence="1">Membrane</location>
        <topology evidence="1">Multi-pass membrane protein</topology>
    </subcellularLocation>
</comment>
<keyword evidence="4 5" id="KW-0472">Membrane</keyword>
<evidence type="ECO:0000256" key="3">
    <source>
        <dbReference type="ARBA" id="ARBA00022989"/>
    </source>
</evidence>
<dbReference type="Proteomes" id="UP000283269">
    <property type="component" value="Unassembled WGS sequence"/>
</dbReference>
<accession>A0A409WVB1</accession>
<keyword evidence="3 5" id="KW-1133">Transmembrane helix</keyword>
<dbReference type="InterPro" id="IPR007568">
    <property type="entry name" value="RTA1"/>
</dbReference>
<dbReference type="GO" id="GO:0005886">
    <property type="term" value="C:plasma membrane"/>
    <property type="evidence" value="ECO:0007669"/>
    <property type="project" value="TreeGrafter"/>
</dbReference>
<organism evidence="6 7">
    <name type="scientific">Psilocybe cyanescens</name>
    <dbReference type="NCBI Taxonomy" id="93625"/>
    <lineage>
        <taxon>Eukaryota</taxon>
        <taxon>Fungi</taxon>
        <taxon>Dikarya</taxon>
        <taxon>Basidiomycota</taxon>
        <taxon>Agaricomycotina</taxon>
        <taxon>Agaricomycetes</taxon>
        <taxon>Agaricomycetidae</taxon>
        <taxon>Agaricales</taxon>
        <taxon>Agaricineae</taxon>
        <taxon>Strophariaceae</taxon>
        <taxon>Psilocybe</taxon>
    </lineage>
</organism>
<dbReference type="GO" id="GO:0000324">
    <property type="term" value="C:fungal-type vacuole"/>
    <property type="evidence" value="ECO:0007669"/>
    <property type="project" value="TreeGrafter"/>
</dbReference>
<gene>
    <name evidence="6" type="ORF">CVT25_007255</name>
</gene>
<dbReference type="OrthoDB" id="3358017at2759"/>
<feature type="transmembrane region" description="Helical" evidence="5">
    <location>
        <begin position="256"/>
        <end position="274"/>
    </location>
</feature>
<feature type="transmembrane region" description="Helical" evidence="5">
    <location>
        <begin position="82"/>
        <end position="104"/>
    </location>
</feature>
<evidence type="ECO:0000256" key="5">
    <source>
        <dbReference type="SAM" id="Phobius"/>
    </source>
</evidence>
<proteinExistence type="predicted"/>
<dbReference type="EMBL" id="NHYD01003136">
    <property type="protein sequence ID" value="PPQ82458.1"/>
    <property type="molecule type" value="Genomic_DNA"/>
</dbReference>
<sequence length="297" mass="33099">MSSDNGSGADVQDNPYGYVPSRATAIIFILLFATSTLLHAFQASRYRMWWLLWTACFCGITEIVGWSGRLWSSYNPFLDSPFQMQITCTIIAPTFLLAANFVILGRIIRTLGPDYSRITPKRYTILFCTSDVVTLVIQAIGGGMAASANTNAGSNTGSHVMLVGIILQLLIIIVYSICGAEFYYRYIKRRPFEGRTQTYGNLPVGGTHDGRLTPNIKLMSYTLFFSAIFFFIRSIYRVAELADGWNGRIIQTQVYFNVLDGAMIILAIYSLNIFHPGRLLPPSAIVEKEAELTNMSV</sequence>
<feature type="transmembrane region" description="Helical" evidence="5">
    <location>
        <begin position="160"/>
        <end position="184"/>
    </location>
</feature>
<dbReference type="InParanoid" id="A0A409WVB1"/>
<feature type="transmembrane region" description="Helical" evidence="5">
    <location>
        <begin position="218"/>
        <end position="236"/>
    </location>
</feature>
<evidence type="ECO:0000313" key="7">
    <source>
        <dbReference type="Proteomes" id="UP000283269"/>
    </source>
</evidence>
<keyword evidence="7" id="KW-1185">Reference proteome</keyword>
<dbReference type="STRING" id="93625.A0A409WVB1"/>
<evidence type="ECO:0000256" key="2">
    <source>
        <dbReference type="ARBA" id="ARBA00022692"/>
    </source>
</evidence>
<comment type="caution">
    <text evidence="6">The sequence shown here is derived from an EMBL/GenBank/DDBJ whole genome shotgun (WGS) entry which is preliminary data.</text>
</comment>
<evidence type="ECO:0000313" key="6">
    <source>
        <dbReference type="EMBL" id="PPQ82458.1"/>
    </source>
</evidence>
<dbReference type="FunCoup" id="A0A409WVB1">
    <property type="interactions" value="31"/>
</dbReference>
<feature type="transmembrane region" description="Helical" evidence="5">
    <location>
        <begin position="125"/>
        <end position="148"/>
    </location>
</feature>